<dbReference type="FunFam" id="3.30.70.270:FF:000020">
    <property type="entry name" value="Transposon Tf2-6 polyprotein-like Protein"/>
    <property type="match status" value="1"/>
</dbReference>
<dbReference type="InterPro" id="IPR056924">
    <property type="entry name" value="SH3_Tf2-1"/>
</dbReference>
<keyword evidence="3" id="KW-0548">Nucleotidyltransferase</keyword>
<evidence type="ECO:0000259" key="12">
    <source>
        <dbReference type="Pfam" id="PF24626"/>
    </source>
</evidence>
<keyword evidence="5" id="KW-0255">Endonuclease</keyword>
<evidence type="ECO:0000259" key="11">
    <source>
        <dbReference type="Pfam" id="PF17919"/>
    </source>
</evidence>
<evidence type="ECO:0000256" key="1">
    <source>
        <dbReference type="ARBA" id="ARBA00022670"/>
    </source>
</evidence>
<evidence type="ECO:0000256" key="8">
    <source>
        <dbReference type="ARBA" id="ARBA00023268"/>
    </source>
</evidence>
<feature type="region of interest" description="Disordered" evidence="9">
    <location>
        <begin position="38"/>
        <end position="143"/>
    </location>
</feature>
<dbReference type="CDD" id="cd01647">
    <property type="entry name" value="RT_LTR"/>
    <property type="match status" value="1"/>
</dbReference>
<dbReference type="InterPro" id="IPR041577">
    <property type="entry name" value="RT_RNaseH_2"/>
</dbReference>
<reference evidence="13" key="1">
    <citation type="journal article" date="2019" name="Sci. Rep.">
        <title>Draft genome of Tanacetum cinerariifolium, the natural source of mosquito coil.</title>
        <authorList>
            <person name="Yamashiro T."/>
            <person name="Shiraishi A."/>
            <person name="Satake H."/>
            <person name="Nakayama K."/>
        </authorList>
    </citation>
    <scope>NUCLEOTIDE SEQUENCE</scope>
</reference>
<dbReference type="SUPFAM" id="SSF50630">
    <property type="entry name" value="Acid proteases"/>
    <property type="match status" value="1"/>
</dbReference>
<dbReference type="InterPro" id="IPR050951">
    <property type="entry name" value="Retrovirus_Pol_polyprotein"/>
</dbReference>
<dbReference type="GO" id="GO:0008233">
    <property type="term" value="F:peptidase activity"/>
    <property type="evidence" value="ECO:0007669"/>
    <property type="project" value="UniProtKB-KW"/>
</dbReference>
<evidence type="ECO:0000256" key="5">
    <source>
        <dbReference type="ARBA" id="ARBA00022759"/>
    </source>
</evidence>
<accession>A0A6L2LH95</accession>
<dbReference type="InterPro" id="IPR043128">
    <property type="entry name" value="Rev_trsase/Diguanyl_cyclase"/>
</dbReference>
<dbReference type="EMBL" id="BKCJ010004333">
    <property type="protein sequence ID" value="GEU60429.1"/>
    <property type="molecule type" value="Genomic_DNA"/>
</dbReference>
<evidence type="ECO:0000256" key="6">
    <source>
        <dbReference type="ARBA" id="ARBA00022801"/>
    </source>
</evidence>
<dbReference type="Pfam" id="PF24626">
    <property type="entry name" value="SH3_Tf2-1"/>
    <property type="match status" value="1"/>
</dbReference>
<protein>
    <submittedName>
        <fullName evidence="13">Uncharacterized protein</fullName>
    </submittedName>
</protein>
<dbReference type="Pfam" id="PF08284">
    <property type="entry name" value="RVP_2"/>
    <property type="match status" value="1"/>
</dbReference>
<feature type="compositionally biased region" description="Basic and acidic residues" evidence="9">
    <location>
        <begin position="496"/>
        <end position="509"/>
    </location>
</feature>
<dbReference type="Gene3D" id="2.40.70.10">
    <property type="entry name" value="Acid Proteases"/>
    <property type="match status" value="1"/>
</dbReference>
<keyword evidence="8" id="KW-0511">Multifunctional enzyme</keyword>
<dbReference type="GO" id="GO:0006508">
    <property type="term" value="P:proteolysis"/>
    <property type="evidence" value="ECO:0007669"/>
    <property type="project" value="UniProtKB-KW"/>
</dbReference>
<dbReference type="Gene3D" id="3.30.70.270">
    <property type="match status" value="2"/>
</dbReference>
<dbReference type="SUPFAM" id="SSF56672">
    <property type="entry name" value="DNA/RNA polymerases"/>
    <property type="match status" value="1"/>
</dbReference>
<keyword evidence="2" id="KW-0808">Transferase</keyword>
<organism evidence="13">
    <name type="scientific">Tanacetum cinerariifolium</name>
    <name type="common">Dalmatian daisy</name>
    <name type="synonym">Chrysanthemum cinerariifolium</name>
    <dbReference type="NCBI Taxonomy" id="118510"/>
    <lineage>
        <taxon>Eukaryota</taxon>
        <taxon>Viridiplantae</taxon>
        <taxon>Streptophyta</taxon>
        <taxon>Embryophyta</taxon>
        <taxon>Tracheophyta</taxon>
        <taxon>Spermatophyta</taxon>
        <taxon>Magnoliopsida</taxon>
        <taxon>eudicotyledons</taxon>
        <taxon>Gunneridae</taxon>
        <taxon>Pentapetalae</taxon>
        <taxon>asterids</taxon>
        <taxon>campanulids</taxon>
        <taxon>Asterales</taxon>
        <taxon>Asteraceae</taxon>
        <taxon>Asteroideae</taxon>
        <taxon>Anthemideae</taxon>
        <taxon>Anthemidinae</taxon>
        <taxon>Tanacetum</taxon>
    </lineage>
</organism>
<name>A0A6L2LH95_TANCI</name>
<evidence type="ECO:0000256" key="4">
    <source>
        <dbReference type="ARBA" id="ARBA00022722"/>
    </source>
</evidence>
<dbReference type="CDD" id="cd00303">
    <property type="entry name" value="retropepsin_like"/>
    <property type="match status" value="1"/>
</dbReference>
<feature type="region of interest" description="Disordered" evidence="9">
    <location>
        <begin position="496"/>
        <end position="524"/>
    </location>
</feature>
<dbReference type="InterPro" id="IPR000477">
    <property type="entry name" value="RT_dom"/>
</dbReference>
<dbReference type="FunFam" id="3.10.10.10:FF:000007">
    <property type="entry name" value="Retrovirus-related Pol polyprotein from transposon 17.6-like Protein"/>
    <property type="match status" value="1"/>
</dbReference>
<comment type="caution">
    <text evidence="13">The sequence shown here is derived from an EMBL/GenBank/DDBJ whole genome shotgun (WGS) entry which is preliminary data.</text>
</comment>
<keyword evidence="6" id="KW-0378">Hydrolase</keyword>
<dbReference type="AlphaFoldDB" id="A0A6L2LH95"/>
<feature type="domain" description="Reverse transcriptase/retrotransposon-derived protein RNase H-like" evidence="11">
    <location>
        <begin position="948"/>
        <end position="1021"/>
    </location>
</feature>
<evidence type="ECO:0000313" key="13">
    <source>
        <dbReference type="EMBL" id="GEU60429.1"/>
    </source>
</evidence>
<keyword evidence="1" id="KW-0645">Protease</keyword>
<dbReference type="Gene3D" id="3.10.10.10">
    <property type="entry name" value="HIV Type 1 Reverse Transcriptase, subunit A, domain 1"/>
    <property type="match status" value="1"/>
</dbReference>
<dbReference type="PANTHER" id="PTHR37984">
    <property type="entry name" value="PROTEIN CBG26694"/>
    <property type="match status" value="1"/>
</dbReference>
<feature type="compositionally biased region" description="Acidic residues" evidence="9">
    <location>
        <begin position="71"/>
        <end position="90"/>
    </location>
</feature>
<proteinExistence type="predicted"/>
<gene>
    <name evidence="13" type="ORF">Tci_032407</name>
</gene>
<keyword evidence="7" id="KW-0695">RNA-directed DNA polymerase</keyword>
<evidence type="ECO:0000256" key="3">
    <source>
        <dbReference type="ARBA" id="ARBA00022695"/>
    </source>
</evidence>
<dbReference type="PANTHER" id="PTHR37984:SF5">
    <property type="entry name" value="PROTEIN NYNRIN-LIKE"/>
    <property type="match status" value="1"/>
</dbReference>
<dbReference type="Pfam" id="PF17919">
    <property type="entry name" value="RT_RNaseH_2"/>
    <property type="match status" value="1"/>
</dbReference>
<evidence type="ECO:0000259" key="10">
    <source>
        <dbReference type="Pfam" id="PF00078"/>
    </source>
</evidence>
<feature type="compositionally biased region" description="Basic and acidic residues" evidence="9">
    <location>
        <begin position="60"/>
        <end position="70"/>
    </location>
</feature>
<dbReference type="Pfam" id="PF00078">
    <property type="entry name" value="RVT_1"/>
    <property type="match status" value="1"/>
</dbReference>
<feature type="domain" description="Reverse transcriptase" evidence="10">
    <location>
        <begin position="787"/>
        <end position="875"/>
    </location>
</feature>
<evidence type="ECO:0000256" key="7">
    <source>
        <dbReference type="ARBA" id="ARBA00022918"/>
    </source>
</evidence>
<feature type="compositionally biased region" description="Acidic residues" evidence="9">
    <location>
        <begin position="114"/>
        <end position="128"/>
    </location>
</feature>
<keyword evidence="4" id="KW-0540">Nuclease</keyword>
<evidence type="ECO:0000256" key="2">
    <source>
        <dbReference type="ARBA" id="ARBA00022679"/>
    </source>
</evidence>
<dbReference type="InterPro" id="IPR043502">
    <property type="entry name" value="DNA/RNA_pol_sf"/>
</dbReference>
<dbReference type="InterPro" id="IPR021109">
    <property type="entry name" value="Peptidase_aspartic_dom_sf"/>
</dbReference>
<evidence type="ECO:0000256" key="9">
    <source>
        <dbReference type="SAM" id="MobiDB-lite"/>
    </source>
</evidence>
<dbReference type="GO" id="GO:0004519">
    <property type="term" value="F:endonuclease activity"/>
    <property type="evidence" value="ECO:0007669"/>
    <property type="project" value="UniProtKB-KW"/>
</dbReference>
<dbReference type="GO" id="GO:0003964">
    <property type="term" value="F:RNA-directed DNA polymerase activity"/>
    <property type="evidence" value="ECO:0007669"/>
    <property type="project" value="UniProtKB-KW"/>
</dbReference>
<sequence>MISYTLISSLERSWNIQYLDPYEEYLEYFEPPANDIVAEDQPHADDVIPTALSPGYIADSDPKEDPKEDLKEEENADYANEPEEEDLEEEDIKKEDPEEEESNDNAANKKEPSEGFDETESSGEDETDVTPPPSRLRGARISIHPQTSIPPLYESRVVELLSMPTPPPSPLTPMSSSLPQIPSPPLLVPSPPHIPSSPLPPLVPVVTHAPEQDVAAALQIIQSTTRRSEVLEADMPPRKRLYFATPITGFEVGESSTAGAANHPKIFMVSYEAQTCQRDGEEFHSHLKNAQRDRACIRAEIVALRDRAYNRSLVACIETIETRMTEIDDQFQDTRDHAVSHVMRTQALKARAQIDTVEDAEAIVLEEEPQGPYNLGYAVENQVKFATCTMLDAALTWWNGHVRTLGHDAAYAMTWETLKKKLTNKYYPKAYTQCFQELALMCTKFLADETEKVDKYINGLPDNIHGNVMSARPKTLDEAIKLANDLMDQKLCTHTERQNDNKRKADDSSRNNQQQQPHKKQNVARAYTTSLGEKRLILGIYLCAPSATTIILRNVHLSVTTAKRHFMKNFQKLNNNGNANGNDRARGKAYVLDGGDSNSESNTVTGTFIYNNRYALVLFDTGVDRSFVSTAFSALLNIAPTALDNHYDIELTDGKIIGVNTILRACTLDFLNHPFNIDLMLVPLGSFDVIIGMDLLREYHVVIVYEEKIVRVPFKNETLIFQGKRNDQEAEDKLKGKRLEDVLIVRDFPELAPSEMQELTDQLQELFEKRFIRPSSSPWGAPVLFVKKKYESFWMCIDYRELNKLTVKNRYPLPRIDNLFDQLQGLSVYSKIDLRSGYHQLRVYEEDIPKTAFRTPYGHYEFQVMPFGLTNASAIPKVQFLGHVIDSKGIHVDLEKIESIKDWASPKTPTKIHQFLGIAGYYHRFIEGFSKIAKSKTKLTQKNVKSDWGEKKDAAFQLIKQKLCNAPIRALPKGSENFIVYCEALHKGLGAILMQNEKVIVYDSQQLKIHEKNYTTHDWNLELWCSLLRCGDITYTEQGAPPEIIHETTEKIIQIKSRIQAAHDRQKSYAYLKRKPMDFQVGDRVMLKVSPWKGVVHFDKRGKLNPRYVGPFKVLSKVGDVAYRLDLLQQLSRVHNTFHVSNLKKCLPEESLVIPLKELCIDDKLHFVEEPVEIMDREIKQLKRSRIPIIKVRWNSKRGPEFIWEREDQLNKTYPHLFTKTISSSNN</sequence>
<feature type="domain" description="Tf2-1-like SH3-like" evidence="12">
    <location>
        <begin position="1082"/>
        <end position="1146"/>
    </location>
</feature>